<comment type="caution">
    <text evidence="2">The sequence shown here is derived from an EMBL/GenBank/DDBJ whole genome shotgun (WGS) entry which is preliminary data.</text>
</comment>
<dbReference type="Proteomes" id="UP001202674">
    <property type="component" value="Unassembled WGS sequence"/>
</dbReference>
<dbReference type="RefSeq" id="WP_250596848.1">
    <property type="nucleotide sequence ID" value="NZ_JAKRVY010000005.1"/>
</dbReference>
<keyword evidence="3" id="KW-1185">Reference proteome</keyword>
<gene>
    <name evidence="2" type="ORF">AArcSt11_10305</name>
</gene>
<dbReference type="SUPFAM" id="SSF52540">
    <property type="entry name" value="P-loop containing nucleoside triphosphate hydrolases"/>
    <property type="match status" value="1"/>
</dbReference>
<dbReference type="AlphaFoldDB" id="A0AAE3FRL4"/>
<dbReference type="EMBL" id="JAKRVY010000005">
    <property type="protein sequence ID" value="MCL9814043.1"/>
    <property type="molecule type" value="Genomic_DNA"/>
</dbReference>
<dbReference type="InterPro" id="IPR027417">
    <property type="entry name" value="P-loop_NTPase"/>
</dbReference>
<proteinExistence type="predicted"/>
<evidence type="ECO:0000313" key="3">
    <source>
        <dbReference type="Proteomes" id="UP001202674"/>
    </source>
</evidence>
<accession>A0AAE3FRL4</accession>
<sequence>MSFPLAKPVDRLYEEVAGFDLVVVPDAPLASALNRRLDRPHLGTFATTPRRLAAGRRETAEDRLAFLSVIEDADIGWKPAAHAIGDILQCWEHQGTREAILAYEEHINDVTRDVLDRVGALETTSKRLTEYRIESENVAVVGLDQLTPLERAVLPESYEVVDPFSDDAFELPPFRIFETTTAIVETVVEAAQSGAPEDIAVVLDAGSEYSPLIESALSAADVPFYGGPGFADDPDHRAFVQLLRTLHGSSNVRVGDVRPVLSRLGVDVSREHNEKRLSELDESAADLSWLRSLAAAAHEYTLVDVLAEYEDRADCSLSAFGTELGRLGLADAPATEANVDRLTFYLSTYEMPVDRENEGVLLADAKSAAYVDRPTVFFLGMDDRWTHSAPRRPWVDGAEQFTRNIQDFQLLLQSGVEQHYLVQDATGGSPVTPCLYFEELLDREYERFSDLPSVAYGRIRDEETQAMETDDGTGSFDRDRLVDGSEPTASTRLLGVDAVSQSSLGSYVNSPRDYCFDTLLSSPDREYFAEGNLFHDFAEFYVNHPDFVDESVRESVVDLLVEETRPFRRSVDEGRKRTEYRVGVDTLVAYLDDVSPEDTAFLSPSDGWGTNAVAEHFDRSIDSPVTERWFEDEELGVRGKIDLVADPTHLVDFKSGSKKGATAVVGNAAIDPPSDTPDFQALLYLTYWRSQYPDRQLSFTFVHFLELLDEIVTGELALEDLDVEDGELDDALTTITYYPKHFSEYASSRSTFEALRDEGAKKCQKTLSQVEYRDYAAVFEQVPIHHTTDSDELIESAFGESFIDRMQAIVGEYKYVVAGCKQAMRELTRIRDRNYFEGDLDAFETFLDDQLAELNRRHTGEERFPVGGPGEEPNERYLNHRDLLLEGER</sequence>
<name>A0AAE3FRL4_9EURY</name>
<protein>
    <submittedName>
        <fullName evidence="2">PD-(D/E)XK nuclease family protein</fullName>
    </submittedName>
</protein>
<feature type="region of interest" description="Disordered" evidence="1">
    <location>
        <begin position="463"/>
        <end position="482"/>
    </location>
</feature>
<reference evidence="2 3" key="1">
    <citation type="journal article" date="2022" name="Syst. Appl. Microbiol.">
        <title>Natronocalculus amylovorans gen. nov., sp. nov., and Natranaeroarchaeum aerophilus sp. nov., dominant culturable amylolytic natronoarchaea from hypersaline soda lakes in southwestern Siberia.</title>
        <authorList>
            <person name="Sorokin D.Y."/>
            <person name="Elcheninov A.G."/>
            <person name="Khizhniak T.V."/>
            <person name="Koenen M."/>
            <person name="Bale N.J."/>
            <person name="Damste J.S.S."/>
            <person name="Kublanov I.V."/>
        </authorList>
    </citation>
    <scope>NUCLEOTIDE SEQUENCE [LARGE SCALE GENOMIC DNA]</scope>
    <source>
        <strain evidence="2 3">AArc-St1-1</strain>
    </source>
</reference>
<evidence type="ECO:0000256" key="1">
    <source>
        <dbReference type="SAM" id="MobiDB-lite"/>
    </source>
</evidence>
<evidence type="ECO:0000313" key="2">
    <source>
        <dbReference type="EMBL" id="MCL9814043.1"/>
    </source>
</evidence>
<organism evidence="2 3">
    <name type="scientific">Natranaeroarchaeum aerophilus</name>
    <dbReference type="NCBI Taxonomy" id="2917711"/>
    <lineage>
        <taxon>Archaea</taxon>
        <taxon>Methanobacteriati</taxon>
        <taxon>Methanobacteriota</taxon>
        <taxon>Stenosarchaea group</taxon>
        <taxon>Halobacteria</taxon>
        <taxon>Halobacteriales</taxon>
        <taxon>Natronoarchaeaceae</taxon>
        <taxon>Natranaeroarchaeum</taxon>
    </lineage>
</organism>